<feature type="transmembrane region" description="Helical" evidence="10">
    <location>
        <begin position="381"/>
        <end position="405"/>
    </location>
</feature>
<feature type="transmembrane region" description="Helical" evidence="10">
    <location>
        <begin position="216"/>
        <end position="244"/>
    </location>
</feature>
<evidence type="ECO:0000256" key="5">
    <source>
        <dbReference type="ARBA" id="ARBA00022679"/>
    </source>
</evidence>
<evidence type="ECO:0000259" key="12">
    <source>
        <dbReference type="PROSITE" id="PS50885"/>
    </source>
</evidence>
<evidence type="ECO:0000256" key="1">
    <source>
        <dbReference type="ARBA" id="ARBA00000085"/>
    </source>
</evidence>
<dbReference type="Gene3D" id="3.30.565.10">
    <property type="entry name" value="Histidine kinase-like ATPase, C-terminal domain"/>
    <property type="match status" value="1"/>
</dbReference>
<dbReference type="Pfam" id="PF00512">
    <property type="entry name" value="HisKA"/>
    <property type="match status" value="1"/>
</dbReference>
<dbReference type="Gene3D" id="6.10.340.10">
    <property type="match status" value="1"/>
</dbReference>
<keyword evidence="10" id="KW-0472">Membrane</keyword>
<evidence type="ECO:0000256" key="4">
    <source>
        <dbReference type="ARBA" id="ARBA00022553"/>
    </source>
</evidence>
<evidence type="ECO:0000256" key="7">
    <source>
        <dbReference type="ARBA" id="ARBA00022777"/>
    </source>
</evidence>
<feature type="transmembrane region" description="Helical" evidence="10">
    <location>
        <begin position="340"/>
        <end position="361"/>
    </location>
</feature>
<dbReference type="Proteomes" id="UP001303899">
    <property type="component" value="Unassembled WGS sequence"/>
</dbReference>
<keyword evidence="10" id="KW-1133">Transmembrane helix</keyword>
<dbReference type="RefSeq" id="WP_323325348.1">
    <property type="nucleotide sequence ID" value="NZ_JAYGIL010000002.1"/>
</dbReference>
<dbReference type="EC" id="2.7.13.3" evidence="3"/>
<evidence type="ECO:0000256" key="9">
    <source>
        <dbReference type="ARBA" id="ARBA00023012"/>
    </source>
</evidence>
<evidence type="ECO:0000313" key="14">
    <source>
        <dbReference type="Proteomes" id="UP001303899"/>
    </source>
</evidence>
<dbReference type="InterPro" id="IPR036097">
    <property type="entry name" value="HisK_dim/P_sf"/>
</dbReference>
<keyword evidence="8 13" id="KW-0067">ATP-binding</keyword>
<dbReference type="InterPro" id="IPR004358">
    <property type="entry name" value="Sig_transdc_His_kin-like_C"/>
</dbReference>
<proteinExistence type="predicted"/>
<evidence type="ECO:0000259" key="11">
    <source>
        <dbReference type="PROSITE" id="PS50109"/>
    </source>
</evidence>
<dbReference type="SMART" id="SM00388">
    <property type="entry name" value="HisKA"/>
    <property type="match status" value="1"/>
</dbReference>
<evidence type="ECO:0000256" key="8">
    <source>
        <dbReference type="ARBA" id="ARBA00022840"/>
    </source>
</evidence>
<reference evidence="13 14" key="1">
    <citation type="submission" date="2023-12" db="EMBL/GenBank/DDBJ databases">
        <title>Novel species of the genus Arcicella isolated from rivers.</title>
        <authorList>
            <person name="Lu H."/>
        </authorList>
    </citation>
    <scope>NUCLEOTIDE SEQUENCE [LARGE SCALE GENOMIC DNA]</scope>
    <source>
        <strain evidence="13 14">DC2W</strain>
    </source>
</reference>
<keyword evidence="4" id="KW-0597">Phosphoprotein</keyword>
<feature type="transmembrane region" description="Helical" evidence="10">
    <location>
        <begin position="471"/>
        <end position="489"/>
    </location>
</feature>
<feature type="transmembrane region" description="Helical" evidence="10">
    <location>
        <begin position="297"/>
        <end position="319"/>
    </location>
</feature>
<evidence type="ECO:0000313" key="13">
    <source>
        <dbReference type="EMBL" id="MEA5401585.1"/>
    </source>
</evidence>
<feature type="transmembrane region" description="Helical" evidence="10">
    <location>
        <begin position="952"/>
        <end position="974"/>
    </location>
</feature>
<evidence type="ECO:0000256" key="6">
    <source>
        <dbReference type="ARBA" id="ARBA00022741"/>
    </source>
</evidence>
<comment type="caution">
    <text evidence="13">The sequence shown here is derived from an EMBL/GenBank/DDBJ whole genome shotgun (WGS) entry which is preliminary data.</text>
</comment>
<evidence type="ECO:0000256" key="10">
    <source>
        <dbReference type="SAM" id="Phobius"/>
    </source>
</evidence>
<keyword evidence="14" id="KW-1185">Reference proteome</keyword>
<comment type="catalytic activity">
    <reaction evidence="1">
        <text>ATP + protein L-histidine = ADP + protein N-phospho-L-histidine.</text>
        <dbReference type="EC" id="2.7.13.3"/>
    </reaction>
</comment>
<dbReference type="InterPro" id="IPR036890">
    <property type="entry name" value="HATPase_C_sf"/>
</dbReference>
<comment type="subcellular location">
    <subcellularLocation>
        <location evidence="2">Membrane</location>
    </subcellularLocation>
</comment>
<dbReference type="InterPro" id="IPR005467">
    <property type="entry name" value="His_kinase_dom"/>
</dbReference>
<feature type="transmembrane region" description="Helical" evidence="10">
    <location>
        <begin position="737"/>
        <end position="761"/>
    </location>
</feature>
<dbReference type="CDD" id="cd00082">
    <property type="entry name" value="HisKA"/>
    <property type="match status" value="1"/>
</dbReference>
<dbReference type="PROSITE" id="PS50109">
    <property type="entry name" value="HIS_KIN"/>
    <property type="match status" value="1"/>
</dbReference>
<keyword evidence="6" id="KW-0547">Nucleotide-binding</keyword>
<organism evidence="13 14">
    <name type="scientific">Arcicella gelida</name>
    <dbReference type="NCBI Taxonomy" id="2984195"/>
    <lineage>
        <taxon>Bacteria</taxon>
        <taxon>Pseudomonadati</taxon>
        <taxon>Bacteroidota</taxon>
        <taxon>Cytophagia</taxon>
        <taxon>Cytophagales</taxon>
        <taxon>Flectobacillaceae</taxon>
        <taxon>Arcicella</taxon>
    </lineage>
</organism>
<sequence length="1248" mass="142615">MNHTFTKLLISFFLKRNIFLIGAFAFLGLSISGYVLIENRIGNTVEEKYLFDIKNKVSQEIQQSNLDLDKVLTTISTAKSNRFSAFRTTTTYPYFIFSKGKLIFWSDYQFVPDYTFIKGNYSTKTLELETGKFILNRRLVTIGTNTFEVFSMINLSYTKEYGGNRQQGEFNENIFKINPKNINIIPASKLENNIFSNSKVFLFSVDIAEADHSQHYIISTGVIVGGFLSLIFFTIYIFIWIWYFNNGHQHIMAFLIFVAFFVFLRVTMLFFSIPFTFTESELFNPKYFSISIFSPSLGDLIINLLVLVFILFYLINYFYKMSVYLWLMNLEKSIKRIISVVLLIGSFGVSQLMYSVLLDIYQKSNNELSLALNIDIWEKPLVFYSLLIYVLISLGYFLICHFLIILVIKLNRQHTKWVYQALLSAFVFASLVCFIFSNFNIIVFGIHTVYVLVLFFTSFPRYLYTFRYQTSIYFFCGALVCAGIGNYVVSQQNVEEDFTQKKQFAKSYFDENDEKAEFLLSKVSLVISRDSTVMSLLKSDFLPKEQVENYIKHNLLDSYFSYYDVNVFVFDYTGKSLDNTDEIENYETFEKIFKLPKYQTKNANVYFVNDLEVYSGKQYFNFIPLLNKEDLATGYIILDLKKKKEFTESSTAGESPIISGNKLKANTYSYAIYENGKIIKTGGEGFNYESKLSNETLLGKEIIEEGVEENGYKHVGFIGKNGRAIVVSSETQSIASIYANFSFLFLILVFAIIVVILFYALRYGLSKMNINIASKIQIYLNIAFLLPLILVVSITFSIIGTKFSESQENSYLNQTESIGINLMPAVDRYIQGKMSKQFLSDTINSIAVSTKKYISVFDTKGNLLASNKPLSFEQGFISSYINPVAYTQLMEEKEKKVILDEAIGDLSFKTSYLELKSNEGKLLGIVCIPFYDSKTYFTKEVSSVIGSLLNTFTTIFLVLLWFSYLASNLLVVPLQMITNKLRKIDLSKPSEPLSWRSDDEIGVLVKAYNEMLVKLDESKVALTDANKQSAWQQMAKQVAHEIKNPLTPMKLSLQLLLRKISRGTELDMSQVKDQIESLTGQIDNLSYIATSFSDFARLPIPKSEVFDFAHETRKVVNLFKDDTQQHIRMIVPEKPVKVVGDRQLTGNIIKNLIMNAIQSVPENRNATVIIAVNVGLEAVTFSIQDNGIGIPEENQGKIFMLDYSTKVQGSGVGLALAKWVVDNAKGSIWFETIENEGTKFFFTLPLAL</sequence>
<dbReference type="EMBL" id="JAYGIL010000002">
    <property type="protein sequence ID" value="MEA5401585.1"/>
    <property type="molecule type" value="Genomic_DNA"/>
</dbReference>
<dbReference type="SUPFAM" id="SSF55874">
    <property type="entry name" value="ATPase domain of HSP90 chaperone/DNA topoisomerase II/histidine kinase"/>
    <property type="match status" value="1"/>
</dbReference>
<feature type="transmembrane region" description="Helical" evidence="10">
    <location>
        <begin position="417"/>
        <end position="437"/>
    </location>
</feature>
<dbReference type="PANTHER" id="PTHR42878:SF7">
    <property type="entry name" value="SENSOR HISTIDINE KINASE GLRK"/>
    <property type="match status" value="1"/>
</dbReference>
<accession>A0ABU5RZH6</accession>
<feature type="domain" description="Histidine kinase" evidence="11">
    <location>
        <begin position="1037"/>
        <end position="1248"/>
    </location>
</feature>
<feature type="domain" description="HAMP" evidence="12">
    <location>
        <begin position="968"/>
        <end position="1020"/>
    </location>
</feature>
<protein>
    <recommendedName>
        <fullName evidence="3">histidine kinase</fullName>
        <ecNumber evidence="3">2.7.13.3</ecNumber>
    </recommendedName>
</protein>
<keyword evidence="5" id="KW-0808">Transferase</keyword>
<dbReference type="SUPFAM" id="SSF47384">
    <property type="entry name" value="Homodimeric domain of signal transducing histidine kinase"/>
    <property type="match status" value="1"/>
</dbReference>
<feature type="transmembrane region" description="Helical" evidence="10">
    <location>
        <begin position="18"/>
        <end position="37"/>
    </location>
</feature>
<dbReference type="PANTHER" id="PTHR42878">
    <property type="entry name" value="TWO-COMPONENT HISTIDINE KINASE"/>
    <property type="match status" value="1"/>
</dbReference>
<dbReference type="PRINTS" id="PR00344">
    <property type="entry name" value="BCTRLSENSOR"/>
</dbReference>
<name>A0ABU5RZH6_9BACT</name>
<dbReference type="PROSITE" id="PS50885">
    <property type="entry name" value="HAMP"/>
    <property type="match status" value="1"/>
</dbReference>
<dbReference type="InterPro" id="IPR050351">
    <property type="entry name" value="BphY/WalK/GraS-like"/>
</dbReference>
<evidence type="ECO:0000256" key="2">
    <source>
        <dbReference type="ARBA" id="ARBA00004370"/>
    </source>
</evidence>
<keyword evidence="7" id="KW-0418">Kinase</keyword>
<evidence type="ECO:0000256" key="3">
    <source>
        <dbReference type="ARBA" id="ARBA00012438"/>
    </source>
</evidence>
<dbReference type="InterPro" id="IPR003594">
    <property type="entry name" value="HATPase_dom"/>
</dbReference>
<dbReference type="Pfam" id="PF02518">
    <property type="entry name" value="HATPase_c"/>
    <property type="match status" value="1"/>
</dbReference>
<dbReference type="SMART" id="SM00387">
    <property type="entry name" value="HATPase_c"/>
    <property type="match status" value="1"/>
</dbReference>
<dbReference type="Gene3D" id="1.10.287.130">
    <property type="match status" value="1"/>
</dbReference>
<keyword evidence="9" id="KW-0902">Two-component regulatory system</keyword>
<gene>
    <name evidence="13" type="ORF">VB776_01570</name>
</gene>
<dbReference type="InterPro" id="IPR003660">
    <property type="entry name" value="HAMP_dom"/>
</dbReference>
<feature type="transmembrane region" description="Helical" evidence="10">
    <location>
        <begin position="782"/>
        <end position="800"/>
    </location>
</feature>
<dbReference type="CDD" id="cd06225">
    <property type="entry name" value="HAMP"/>
    <property type="match status" value="1"/>
</dbReference>
<feature type="transmembrane region" description="Helical" evidence="10">
    <location>
        <begin position="251"/>
        <end position="277"/>
    </location>
</feature>
<dbReference type="GO" id="GO:0005524">
    <property type="term" value="F:ATP binding"/>
    <property type="evidence" value="ECO:0007669"/>
    <property type="project" value="UniProtKB-KW"/>
</dbReference>
<keyword evidence="10" id="KW-0812">Transmembrane</keyword>
<dbReference type="InterPro" id="IPR003661">
    <property type="entry name" value="HisK_dim/P_dom"/>
</dbReference>